<dbReference type="Pfam" id="PF13377">
    <property type="entry name" value="Peripla_BP_3"/>
    <property type="match status" value="1"/>
</dbReference>
<evidence type="ECO:0000256" key="1">
    <source>
        <dbReference type="ARBA" id="ARBA00022491"/>
    </source>
</evidence>
<dbReference type="Proteomes" id="UP000523821">
    <property type="component" value="Unassembled WGS sequence"/>
</dbReference>
<dbReference type="PROSITE" id="PS00356">
    <property type="entry name" value="HTH_LACI_1"/>
    <property type="match status" value="1"/>
</dbReference>
<keyword evidence="1" id="KW-0678">Repressor</keyword>
<evidence type="ECO:0000313" key="7">
    <source>
        <dbReference type="Proteomes" id="UP000523821"/>
    </source>
</evidence>
<dbReference type="InterPro" id="IPR046335">
    <property type="entry name" value="LacI/GalR-like_sensor"/>
</dbReference>
<evidence type="ECO:0000259" key="5">
    <source>
        <dbReference type="PROSITE" id="PS50932"/>
    </source>
</evidence>
<feature type="domain" description="HTH lacI-type" evidence="5">
    <location>
        <begin position="15"/>
        <end position="69"/>
    </location>
</feature>
<dbReference type="Gene3D" id="3.40.50.2300">
    <property type="match status" value="2"/>
</dbReference>
<dbReference type="CDD" id="cd06284">
    <property type="entry name" value="PBP1_LacI-like"/>
    <property type="match status" value="1"/>
</dbReference>
<dbReference type="SMART" id="SM00354">
    <property type="entry name" value="HTH_LACI"/>
    <property type="match status" value="1"/>
</dbReference>
<keyword evidence="2" id="KW-0805">Transcription regulation</keyword>
<dbReference type="PROSITE" id="PS50932">
    <property type="entry name" value="HTH_LACI_2"/>
    <property type="match status" value="1"/>
</dbReference>
<dbReference type="AlphaFoldDB" id="A0A7W9CUA0"/>
<dbReference type="RefSeq" id="WP_183852789.1">
    <property type="nucleotide sequence ID" value="NZ_JACHOO010000002.1"/>
</dbReference>
<dbReference type="PANTHER" id="PTHR30146:SF148">
    <property type="entry name" value="HTH-TYPE TRANSCRIPTIONAL REPRESSOR PURR-RELATED"/>
    <property type="match status" value="1"/>
</dbReference>
<accession>A0A7W9CUA0</accession>
<sequence>MAEAPVKPPAVRGPVTIQDVARRAGVSTATVSRALAMPDRVTDATREAVFAAIRETGYTPNAAARNLRAKTTKMVLVLLPGIGNSFFTPILNALEEVFSEAGYGVLIGYTRQDRSRETHYARVIRAGQVDGVLLVTGHLPRDEEFTHFPYTVPVSLLLSEMPGYSGFSVFDVENRAAARTMTDYLIGLGHRRIAHIAGPTLNPEANERMAGYREALAAAGIPFDPGLLWTGATNFDFASGEAAARRFLDSTERPTAVFAAADEIAFGFLRAIRSAGVVAPRDVSVAGFDDTEYAFHYDPALTTMHQPRAEIGRRSAEDMLRRMRAGGDPEPTVRVRLPCALVIRESARRLD</sequence>
<keyword evidence="7" id="KW-1185">Reference proteome</keyword>
<dbReference type="CDD" id="cd01392">
    <property type="entry name" value="HTH_LacI"/>
    <property type="match status" value="1"/>
</dbReference>
<evidence type="ECO:0000256" key="4">
    <source>
        <dbReference type="ARBA" id="ARBA00023163"/>
    </source>
</evidence>
<dbReference type="SUPFAM" id="SSF47413">
    <property type="entry name" value="lambda repressor-like DNA-binding domains"/>
    <property type="match status" value="1"/>
</dbReference>
<dbReference type="InterPro" id="IPR000843">
    <property type="entry name" value="HTH_LacI"/>
</dbReference>
<dbReference type="EMBL" id="JACHOO010000002">
    <property type="protein sequence ID" value="MBB5751741.1"/>
    <property type="molecule type" value="Genomic_DNA"/>
</dbReference>
<dbReference type="InterPro" id="IPR010982">
    <property type="entry name" value="Lambda_DNA-bd_dom_sf"/>
</dbReference>
<gene>
    <name evidence="6" type="ORF">GGQ63_000793</name>
</gene>
<dbReference type="PANTHER" id="PTHR30146">
    <property type="entry name" value="LACI-RELATED TRANSCRIPTIONAL REPRESSOR"/>
    <property type="match status" value="1"/>
</dbReference>
<proteinExistence type="predicted"/>
<organism evidence="6 7">
    <name type="scientific">Prosthecomicrobium pneumaticum</name>
    <dbReference type="NCBI Taxonomy" id="81895"/>
    <lineage>
        <taxon>Bacteria</taxon>
        <taxon>Pseudomonadati</taxon>
        <taxon>Pseudomonadota</taxon>
        <taxon>Alphaproteobacteria</taxon>
        <taxon>Hyphomicrobiales</taxon>
        <taxon>Kaistiaceae</taxon>
        <taxon>Prosthecomicrobium</taxon>
    </lineage>
</organism>
<dbReference type="InterPro" id="IPR028082">
    <property type="entry name" value="Peripla_BP_I"/>
</dbReference>
<reference evidence="6 7" key="1">
    <citation type="submission" date="2020-08" db="EMBL/GenBank/DDBJ databases">
        <title>Genomic Encyclopedia of Type Strains, Phase IV (KMG-IV): sequencing the most valuable type-strain genomes for metagenomic binning, comparative biology and taxonomic classification.</title>
        <authorList>
            <person name="Goeker M."/>
        </authorList>
    </citation>
    <scope>NUCLEOTIDE SEQUENCE [LARGE SCALE GENOMIC DNA]</scope>
    <source>
        <strain evidence="6 7">DSM 16268</strain>
    </source>
</reference>
<evidence type="ECO:0000256" key="3">
    <source>
        <dbReference type="ARBA" id="ARBA00023125"/>
    </source>
</evidence>
<comment type="caution">
    <text evidence="6">The sequence shown here is derived from an EMBL/GenBank/DDBJ whole genome shotgun (WGS) entry which is preliminary data.</text>
</comment>
<keyword evidence="3" id="KW-0238">DNA-binding</keyword>
<dbReference type="GO" id="GO:0003700">
    <property type="term" value="F:DNA-binding transcription factor activity"/>
    <property type="evidence" value="ECO:0007669"/>
    <property type="project" value="TreeGrafter"/>
</dbReference>
<evidence type="ECO:0000256" key="2">
    <source>
        <dbReference type="ARBA" id="ARBA00023015"/>
    </source>
</evidence>
<evidence type="ECO:0000313" key="6">
    <source>
        <dbReference type="EMBL" id="MBB5751741.1"/>
    </source>
</evidence>
<protein>
    <submittedName>
        <fullName evidence="6">LacI family repressor for deo operon, udp, cdd, tsx, nupC, and nupG</fullName>
    </submittedName>
</protein>
<dbReference type="SUPFAM" id="SSF53822">
    <property type="entry name" value="Periplasmic binding protein-like I"/>
    <property type="match status" value="1"/>
</dbReference>
<dbReference type="GO" id="GO:0000976">
    <property type="term" value="F:transcription cis-regulatory region binding"/>
    <property type="evidence" value="ECO:0007669"/>
    <property type="project" value="TreeGrafter"/>
</dbReference>
<name>A0A7W9CUA0_9HYPH</name>
<keyword evidence="4" id="KW-0804">Transcription</keyword>
<dbReference type="Pfam" id="PF00356">
    <property type="entry name" value="LacI"/>
    <property type="match status" value="1"/>
</dbReference>
<dbReference type="Gene3D" id="1.10.260.40">
    <property type="entry name" value="lambda repressor-like DNA-binding domains"/>
    <property type="match status" value="1"/>
</dbReference>